<protein>
    <submittedName>
        <fullName evidence="9">M23 family metallopeptidase</fullName>
    </submittedName>
</protein>
<dbReference type="PANTHER" id="PTHR21666">
    <property type="entry name" value="PEPTIDASE-RELATED"/>
    <property type="match status" value="1"/>
</dbReference>
<dbReference type="PANTHER" id="PTHR21666:SF288">
    <property type="entry name" value="CELL DIVISION PROTEIN YTFB"/>
    <property type="match status" value="1"/>
</dbReference>
<evidence type="ECO:0000256" key="7">
    <source>
        <dbReference type="SAM" id="MobiDB-lite"/>
    </source>
</evidence>
<evidence type="ECO:0000256" key="3">
    <source>
        <dbReference type="ARBA" id="ARBA00022723"/>
    </source>
</evidence>
<evidence type="ECO:0000259" key="8">
    <source>
        <dbReference type="Pfam" id="PF01551"/>
    </source>
</evidence>
<name>A0ABU8EX26_9GAMM</name>
<dbReference type="RefSeq" id="WP_336436493.1">
    <property type="nucleotide sequence ID" value="NZ_JBAWKS010000002.1"/>
</dbReference>
<dbReference type="InterPro" id="IPR011055">
    <property type="entry name" value="Dup_hybrid_motif"/>
</dbReference>
<dbReference type="Proteomes" id="UP001382455">
    <property type="component" value="Unassembled WGS sequence"/>
</dbReference>
<gene>
    <name evidence="9" type="ORF">WAE96_17765</name>
</gene>
<dbReference type="InterPro" id="IPR050570">
    <property type="entry name" value="Cell_wall_metabolism_enzyme"/>
</dbReference>
<feature type="compositionally biased region" description="Basic and acidic residues" evidence="7">
    <location>
        <begin position="31"/>
        <end position="48"/>
    </location>
</feature>
<evidence type="ECO:0000256" key="1">
    <source>
        <dbReference type="ARBA" id="ARBA00001947"/>
    </source>
</evidence>
<feature type="region of interest" description="Disordered" evidence="7">
    <location>
        <begin position="23"/>
        <end position="54"/>
    </location>
</feature>
<feature type="domain" description="M23ase beta-sheet core" evidence="8">
    <location>
        <begin position="280"/>
        <end position="376"/>
    </location>
</feature>
<proteinExistence type="predicted"/>
<comment type="cofactor">
    <cofactor evidence="1">
        <name>Zn(2+)</name>
        <dbReference type="ChEBI" id="CHEBI:29105"/>
    </cofactor>
</comment>
<accession>A0ABU8EX26</accession>
<evidence type="ECO:0000313" key="9">
    <source>
        <dbReference type="EMBL" id="MEI4551529.1"/>
    </source>
</evidence>
<dbReference type="PROSITE" id="PS51257">
    <property type="entry name" value="PROKAR_LIPOPROTEIN"/>
    <property type="match status" value="1"/>
</dbReference>
<dbReference type="InterPro" id="IPR016047">
    <property type="entry name" value="M23ase_b-sheet_dom"/>
</dbReference>
<dbReference type="Gene3D" id="3.10.450.350">
    <property type="match status" value="1"/>
</dbReference>
<reference evidence="9 10" key="1">
    <citation type="submission" date="2023-12" db="EMBL/GenBank/DDBJ databases">
        <title>Friends and Foes: Symbiotic and Algicidal bacterial influence on Karenia brevis blooms.</title>
        <authorList>
            <person name="Fei C."/>
            <person name="Mohamed A.R."/>
            <person name="Booker A."/>
            <person name="Arshad M."/>
            <person name="Klass S."/>
            <person name="Ahn S."/>
            <person name="Gilbert P.M."/>
            <person name="Heil C.A."/>
            <person name="Martinez J.M."/>
            <person name="Amin S.A."/>
        </authorList>
    </citation>
    <scope>NUCLEOTIDE SEQUENCE [LARGE SCALE GENOMIC DNA]</scope>
    <source>
        <strain evidence="9 10">CE15</strain>
    </source>
</reference>
<keyword evidence="4" id="KW-0378">Hydrolase</keyword>
<evidence type="ECO:0000313" key="10">
    <source>
        <dbReference type="Proteomes" id="UP001382455"/>
    </source>
</evidence>
<keyword evidence="2" id="KW-0645">Protease</keyword>
<keyword evidence="5" id="KW-0862">Zinc</keyword>
<keyword evidence="3" id="KW-0479">Metal-binding</keyword>
<keyword evidence="10" id="KW-1185">Reference proteome</keyword>
<dbReference type="SUPFAM" id="SSF51261">
    <property type="entry name" value="Duplicated hybrid motif"/>
    <property type="match status" value="1"/>
</dbReference>
<evidence type="ECO:0000256" key="2">
    <source>
        <dbReference type="ARBA" id="ARBA00022670"/>
    </source>
</evidence>
<sequence length="420" mass="47189">MHFSRIILVALLLVGCDEQSQCNDETQNKNTDIEDTRRQVSSQEKDNTAPHNTEITRQTYTLNKGDTLTHLLRSAGFSFSEVYALADTIKPLYDFKKIQSHTQFDVIKTPNSKTLCFATSFAQVINAKLVEESWEITQNAITTQTEKISRSFAINHSLYQAASDAEVPNNVINSAILAMSHFVDFQREIRQGDQITLNFNSETVTQDAHLFSTFSNPQQLVAISFINQGKHYELYHYQDTFYFKDGKLAQNFLMKTPLNGARLSSYFGKRKHPVLGYTRQHKGIDFSAPIGTPIMAAGKGKVLKASYSRSFGNRVLIDHGNGYHTLYAHLKGFAKGIKHGAHVSQGQTIGFLGNTGLSSARHLHYEVHKNGKVINPLKMKQPSNIQLTGDELHAFKVHINDIEKRYAALVYDSNNKSALD</sequence>
<evidence type="ECO:0000256" key="6">
    <source>
        <dbReference type="ARBA" id="ARBA00023049"/>
    </source>
</evidence>
<comment type="caution">
    <text evidence="9">The sequence shown here is derived from an EMBL/GenBank/DDBJ whole genome shotgun (WGS) entry which is preliminary data.</text>
</comment>
<organism evidence="9 10">
    <name type="scientific">Pseudoalteromonas spongiae</name>
    <dbReference type="NCBI Taxonomy" id="298657"/>
    <lineage>
        <taxon>Bacteria</taxon>
        <taxon>Pseudomonadati</taxon>
        <taxon>Pseudomonadota</taxon>
        <taxon>Gammaproteobacteria</taxon>
        <taxon>Alteromonadales</taxon>
        <taxon>Pseudoalteromonadaceae</taxon>
        <taxon>Pseudoalteromonas</taxon>
    </lineage>
</organism>
<evidence type="ECO:0000256" key="5">
    <source>
        <dbReference type="ARBA" id="ARBA00022833"/>
    </source>
</evidence>
<dbReference type="Pfam" id="PF01551">
    <property type="entry name" value="Peptidase_M23"/>
    <property type="match status" value="1"/>
</dbReference>
<evidence type="ECO:0000256" key="4">
    <source>
        <dbReference type="ARBA" id="ARBA00022801"/>
    </source>
</evidence>
<dbReference type="CDD" id="cd12797">
    <property type="entry name" value="M23_peptidase"/>
    <property type="match status" value="1"/>
</dbReference>
<keyword evidence="6" id="KW-0482">Metalloprotease</keyword>
<dbReference type="Gene3D" id="2.70.70.10">
    <property type="entry name" value="Glucose Permease (Domain IIA)"/>
    <property type="match status" value="1"/>
</dbReference>
<dbReference type="EMBL" id="JBAWKS010000002">
    <property type="protein sequence ID" value="MEI4551529.1"/>
    <property type="molecule type" value="Genomic_DNA"/>
</dbReference>